<dbReference type="AlphaFoldDB" id="A0A2A5KJG9"/>
<keyword evidence="2" id="KW-1185">Reference proteome</keyword>
<comment type="caution">
    <text evidence="1">The sequence shown here is derived from an EMBL/GenBank/DDBJ whole genome shotgun (WGS) entry which is preliminary data.</text>
</comment>
<name>A0A2A5KJG9_9HYPH</name>
<evidence type="ECO:0000313" key="2">
    <source>
        <dbReference type="Proteomes" id="UP000218807"/>
    </source>
</evidence>
<protein>
    <submittedName>
        <fullName evidence="1">Uncharacterized protein</fullName>
    </submittedName>
</protein>
<proteinExistence type="predicted"/>
<dbReference type="EMBL" id="NXDM01000053">
    <property type="protein sequence ID" value="PCK77137.1"/>
    <property type="molecule type" value="Genomic_DNA"/>
</dbReference>
<reference evidence="1 2" key="1">
    <citation type="submission" date="2017-09" db="EMBL/GenBank/DDBJ databases">
        <title>Comparative genomics of rhizobia isolated from Phaseolus vulgaris in China.</title>
        <authorList>
            <person name="Tong W."/>
        </authorList>
    </citation>
    <scope>NUCLEOTIDE SEQUENCE [LARGE SCALE GENOMIC DNA]</scope>
    <source>
        <strain evidence="1 2">L101</strain>
    </source>
</reference>
<evidence type="ECO:0000313" key="1">
    <source>
        <dbReference type="EMBL" id="PCK77137.1"/>
    </source>
</evidence>
<gene>
    <name evidence="1" type="ORF">CPT34_31540</name>
</gene>
<organism evidence="1 2">
    <name type="scientific">Rhizobium sophoriradicis</name>
    <dbReference type="NCBI Taxonomy" id="1535245"/>
    <lineage>
        <taxon>Bacteria</taxon>
        <taxon>Pseudomonadati</taxon>
        <taxon>Pseudomonadota</taxon>
        <taxon>Alphaproteobacteria</taxon>
        <taxon>Hyphomicrobiales</taxon>
        <taxon>Rhizobiaceae</taxon>
        <taxon>Rhizobium/Agrobacterium group</taxon>
        <taxon>Rhizobium</taxon>
    </lineage>
</organism>
<dbReference type="Proteomes" id="UP000218807">
    <property type="component" value="Unassembled WGS sequence"/>
</dbReference>
<accession>A0A2A5KJG9</accession>
<sequence>MRGKRQSRECAERKRRAMTGVPCGPLIRPFGLPTWGRATGLDPGRRRSKIALCCPIGCVALNRKPSFPKLPAIDHFNRMCAAMDFNPIATPVRLANGEVHIHACIHHSLPNFVGHA</sequence>